<feature type="chain" id="PRO_5043336412" evidence="2">
    <location>
        <begin position="34"/>
        <end position="418"/>
    </location>
</feature>
<keyword evidence="4" id="KW-1185">Reference proteome</keyword>
<organism evidence="3 4">
    <name type="scientific">Fulvitalea axinellae</name>
    <dbReference type="NCBI Taxonomy" id="1182444"/>
    <lineage>
        <taxon>Bacteria</taxon>
        <taxon>Pseudomonadati</taxon>
        <taxon>Bacteroidota</taxon>
        <taxon>Cytophagia</taxon>
        <taxon>Cytophagales</taxon>
        <taxon>Persicobacteraceae</taxon>
        <taxon>Fulvitalea</taxon>
    </lineage>
</organism>
<reference evidence="3 4" key="1">
    <citation type="submission" date="2021-12" db="EMBL/GenBank/DDBJ databases">
        <title>Genome sequencing of bacteria with rrn-lacking chromosome and rrn-plasmid.</title>
        <authorList>
            <person name="Anda M."/>
            <person name="Iwasaki W."/>
        </authorList>
    </citation>
    <scope>NUCLEOTIDE SEQUENCE [LARGE SCALE GENOMIC DNA]</scope>
    <source>
        <strain evidence="3 4">DSM 100852</strain>
    </source>
</reference>
<feature type="region of interest" description="Disordered" evidence="1">
    <location>
        <begin position="110"/>
        <end position="132"/>
    </location>
</feature>
<dbReference type="RefSeq" id="WP_338392493.1">
    <property type="nucleotide sequence ID" value="NZ_AP025314.1"/>
</dbReference>
<sequence>MRVHRPKKRLKFRPLLIVSLMLFALISGGSLQAQVLPKKKKNVDKSVQKPKKNKKSPQYPPDKGEQTPYRYTSTEGQKPSKKRMKNVVLPPGPGIGRKKVIMRKGGAHPYLNQQADASGSNKSFRGYSKRRQRRMQRKLAKRRLKHGTYQVAERFKANPNIAKYSPNKLRLEGRKSKKLRYKNADARNQRAGLVLGRKKSSEAIAIEAITRANAHNSKTRGVNLTARTASYYWAAVHMKNVGATKGRRVSPGPPNMNTPRGSAVTRIYTPKQRRRQYRKQAPNPKDFSGSFILLPLSRQHRMNSKLARSRMMGGVAIKQKSLNKRDRDNKKIAKRNNDPYYFPGSFMIMPVWQQKRINRKIARDKEMGAWMSKKNGDLRTSRVAQWWDVLWGKADKQKTKVVRRKSHYDSKEREIWYD</sequence>
<feature type="compositionally biased region" description="Polar residues" evidence="1">
    <location>
        <begin position="111"/>
        <end position="123"/>
    </location>
</feature>
<evidence type="ECO:0000313" key="4">
    <source>
        <dbReference type="Proteomes" id="UP001348817"/>
    </source>
</evidence>
<name>A0AAU9CS76_9BACT</name>
<evidence type="ECO:0000256" key="1">
    <source>
        <dbReference type="SAM" id="MobiDB-lite"/>
    </source>
</evidence>
<dbReference type="EMBL" id="AP025314">
    <property type="protein sequence ID" value="BDD10968.1"/>
    <property type="molecule type" value="Genomic_DNA"/>
</dbReference>
<proteinExistence type="predicted"/>
<accession>A0AAU9CS76</accession>
<evidence type="ECO:0000256" key="2">
    <source>
        <dbReference type="SAM" id="SignalP"/>
    </source>
</evidence>
<dbReference type="KEGG" id="fax:FUAX_34000"/>
<evidence type="ECO:0000313" key="3">
    <source>
        <dbReference type="EMBL" id="BDD10968.1"/>
    </source>
</evidence>
<dbReference type="Proteomes" id="UP001348817">
    <property type="component" value="Chromosome"/>
</dbReference>
<dbReference type="AlphaFoldDB" id="A0AAU9CS76"/>
<protein>
    <submittedName>
        <fullName evidence="3">Uncharacterized protein</fullName>
    </submittedName>
</protein>
<gene>
    <name evidence="3" type="ORF">FUAX_34000</name>
</gene>
<keyword evidence="2" id="KW-0732">Signal</keyword>
<feature type="region of interest" description="Disordered" evidence="1">
    <location>
        <begin position="37"/>
        <end position="96"/>
    </location>
</feature>
<feature type="signal peptide" evidence="2">
    <location>
        <begin position="1"/>
        <end position="33"/>
    </location>
</feature>
<feature type="compositionally biased region" description="Basic residues" evidence="1">
    <location>
        <begin position="37"/>
        <end position="55"/>
    </location>
</feature>